<dbReference type="InterPro" id="IPR004937">
    <property type="entry name" value="Urea_transporter"/>
</dbReference>
<evidence type="ECO:0000313" key="10">
    <source>
        <dbReference type="EMBL" id="ADJ27177.1"/>
    </source>
</evidence>
<gene>
    <name evidence="10" type="ordered locus">Nwat_0206</name>
</gene>
<comment type="subcellular location">
    <subcellularLocation>
        <location evidence="1">Cell membrane</location>
        <topology evidence="1">Multi-pass membrane protein</topology>
    </subcellularLocation>
</comment>
<dbReference type="InterPro" id="IPR017807">
    <property type="entry name" value="Urea_transporter_bac"/>
</dbReference>
<name>D8K8W7_NITWC</name>
<feature type="transmembrane region" description="Helical" evidence="9">
    <location>
        <begin position="198"/>
        <end position="216"/>
    </location>
</feature>
<dbReference type="GO" id="GO:0015204">
    <property type="term" value="F:urea transmembrane transporter activity"/>
    <property type="evidence" value="ECO:0007669"/>
    <property type="project" value="InterPro"/>
</dbReference>
<keyword evidence="3" id="KW-1003">Cell membrane</keyword>
<evidence type="ECO:0000256" key="5">
    <source>
        <dbReference type="ARBA" id="ARBA00022989"/>
    </source>
</evidence>
<organism evidence="10 11">
    <name type="scientific">Nitrosococcus watsoni (strain C-113)</name>
    <dbReference type="NCBI Taxonomy" id="105559"/>
    <lineage>
        <taxon>Bacteria</taxon>
        <taxon>Pseudomonadati</taxon>
        <taxon>Pseudomonadota</taxon>
        <taxon>Gammaproteobacteria</taxon>
        <taxon>Chromatiales</taxon>
        <taxon>Chromatiaceae</taxon>
        <taxon>Nitrosococcus</taxon>
    </lineage>
</organism>
<dbReference type="HOGENOM" id="CLU_047509_0_1_6"/>
<evidence type="ECO:0000256" key="4">
    <source>
        <dbReference type="ARBA" id="ARBA00022692"/>
    </source>
</evidence>
<evidence type="ECO:0000256" key="3">
    <source>
        <dbReference type="ARBA" id="ARBA00022475"/>
    </source>
</evidence>
<dbReference type="KEGG" id="nwa:Nwat_0206"/>
<evidence type="ECO:0000256" key="9">
    <source>
        <dbReference type="SAM" id="Phobius"/>
    </source>
</evidence>
<comment type="similarity">
    <text evidence="2">Belongs to the urea transporter family.</text>
</comment>
<evidence type="ECO:0000256" key="2">
    <source>
        <dbReference type="ARBA" id="ARBA00005914"/>
    </source>
</evidence>
<proteinExistence type="inferred from homology"/>
<feature type="transmembrane region" description="Helical" evidence="9">
    <location>
        <begin position="273"/>
        <end position="295"/>
    </location>
</feature>
<dbReference type="PIRSF" id="PIRSF016502">
    <property type="entry name" value="Urea_transporter"/>
    <property type="match status" value="1"/>
</dbReference>
<accession>D8K8W7</accession>
<feature type="region of interest" description="Disordered" evidence="8">
    <location>
        <begin position="347"/>
        <end position="371"/>
    </location>
</feature>
<dbReference type="GO" id="GO:0005886">
    <property type="term" value="C:plasma membrane"/>
    <property type="evidence" value="ECO:0007669"/>
    <property type="project" value="UniProtKB-SubCell"/>
</dbReference>
<feature type="transmembrane region" description="Helical" evidence="9">
    <location>
        <begin position="248"/>
        <end position="266"/>
    </location>
</feature>
<feature type="transmembrane region" description="Helical" evidence="9">
    <location>
        <begin position="69"/>
        <end position="89"/>
    </location>
</feature>
<feature type="site" description="Important for channel permeability" evidence="7">
    <location>
        <position position="303"/>
    </location>
</feature>
<dbReference type="EMBL" id="CP002086">
    <property type="protein sequence ID" value="ADJ27177.1"/>
    <property type="molecule type" value="Genomic_DNA"/>
</dbReference>
<dbReference type="InterPro" id="IPR029020">
    <property type="entry name" value="Ammonium/urea_transptr"/>
</dbReference>
<dbReference type="STRING" id="105559.Nwat_0206"/>
<dbReference type="PANTHER" id="PTHR10464:SF4">
    <property type="entry name" value="UREA TRANSPORTER"/>
    <property type="match status" value="1"/>
</dbReference>
<dbReference type="Gene3D" id="1.10.3430.10">
    <property type="entry name" value="Ammonium transporter AmtB like domains"/>
    <property type="match status" value="1"/>
</dbReference>
<feature type="transmembrane region" description="Helical" evidence="9">
    <location>
        <begin position="301"/>
        <end position="320"/>
    </location>
</feature>
<dbReference type="OrthoDB" id="279428at2"/>
<feature type="transmembrane region" description="Helical" evidence="9">
    <location>
        <begin position="223"/>
        <end position="242"/>
    </location>
</feature>
<dbReference type="AlphaFoldDB" id="D8K8W7"/>
<dbReference type="PANTHER" id="PTHR10464">
    <property type="entry name" value="UREA TRANSPORTER"/>
    <property type="match status" value="1"/>
</dbReference>
<keyword evidence="11" id="KW-1185">Reference proteome</keyword>
<keyword evidence="6 9" id="KW-0472">Membrane</keyword>
<dbReference type="eggNOG" id="COG4413">
    <property type="taxonomic scope" value="Bacteria"/>
</dbReference>
<keyword evidence="5 9" id="KW-1133">Transmembrane helix</keyword>
<evidence type="ECO:0000313" key="11">
    <source>
        <dbReference type="Proteomes" id="UP000000393"/>
    </source>
</evidence>
<feature type="transmembrane region" description="Helical" evidence="9">
    <location>
        <begin position="29"/>
        <end position="62"/>
    </location>
</feature>
<evidence type="ECO:0000256" key="6">
    <source>
        <dbReference type="ARBA" id="ARBA00023136"/>
    </source>
</evidence>
<evidence type="ECO:0000256" key="1">
    <source>
        <dbReference type="ARBA" id="ARBA00004651"/>
    </source>
</evidence>
<feature type="transmembrane region" description="Helical" evidence="9">
    <location>
        <begin position="101"/>
        <end position="121"/>
    </location>
</feature>
<evidence type="ECO:0000256" key="7">
    <source>
        <dbReference type="PIRSR" id="PIRSR016502-1"/>
    </source>
</evidence>
<sequence>MQSLKMIINAVSVLLRGVGQVVFQNNPISGLVILTGLFFASLTAGAAALVGVIVSTLTAVLLKVDKDLIGAGLLGFNGVLVGIAISLYSSHNVTLGDLPVWKIWSLVVMGSAFSTVVMMALSRFLSPWNMPALTMPFVLCAWIFVGSVEHTVKLETPGALESYAYQLFQPEIGHRIEEYRQYALETWYIGIGKGFSEIFLQDSAIAGYLILLGILINSRISAIMGFLAALLSITAAMLFGVTEESIRLGLHSYNPILTALAVVLFVRFTISSGLYALFGVVVTVWVSLAVGLALYHLEFPVYTFPFVIVTWALLLGAMSVGRLRYILPAEALTPEANLARFAAQEIETDTEKRPASSHQPSPEKPLEDQRE</sequence>
<dbReference type="NCBIfam" id="TIGR03441">
    <property type="entry name" value="urea_trans_yut"/>
    <property type="match status" value="1"/>
</dbReference>
<dbReference type="Pfam" id="PF03253">
    <property type="entry name" value="UT"/>
    <property type="match status" value="1"/>
</dbReference>
<keyword evidence="4 9" id="KW-0812">Transmembrane</keyword>
<evidence type="ECO:0000256" key="8">
    <source>
        <dbReference type="SAM" id="MobiDB-lite"/>
    </source>
</evidence>
<protein>
    <submittedName>
        <fullName evidence="10">Urea transporter</fullName>
    </submittedName>
</protein>
<dbReference type="Proteomes" id="UP000000393">
    <property type="component" value="Chromosome"/>
</dbReference>
<reference evidence="10 11" key="1">
    <citation type="submission" date="2010-06" db="EMBL/GenBank/DDBJ databases">
        <title>Complete sequence of chromosome of Nitrosococcus watsoni C-113.</title>
        <authorList>
            <consortium name="US DOE Joint Genome Institute"/>
            <person name="Lucas S."/>
            <person name="Copeland A."/>
            <person name="Lapidus A."/>
            <person name="Cheng J.-F."/>
            <person name="Bruce D."/>
            <person name="Goodwin L."/>
            <person name="Pitluck S."/>
            <person name="Malfatti S.A."/>
            <person name="Chain P.S.G."/>
            <person name="Land M."/>
            <person name="Hauser L."/>
            <person name="Kyrpides N."/>
            <person name="Ivanova N."/>
            <person name="Cambell M.A."/>
            <person name="Heidelberg J.F."/>
            <person name="Klotz M.G."/>
            <person name="Woyke T."/>
        </authorList>
    </citation>
    <scope>NUCLEOTIDE SEQUENCE [LARGE SCALE GENOMIC DNA]</scope>
    <source>
        <strain evidence="10 11">C-113</strain>
    </source>
</reference>